<comment type="caution">
    <text evidence="1">The sequence shown here is derived from an EMBL/GenBank/DDBJ whole genome shotgun (WGS) entry which is preliminary data.</text>
</comment>
<dbReference type="Pfam" id="PF12520">
    <property type="entry name" value="DUF3723"/>
    <property type="match status" value="1"/>
</dbReference>
<gene>
    <name evidence="1" type="ORF">BO94DRAFT_474450</name>
</gene>
<sequence length="147" mass="17352">IQQALFTEEEVRLATEQHSKYLKTTKVNIYQIHFNPPLPRELNPKNIDQFYKIFHKNQYHHLNIDNHILVIISQQDLTNTLQKTNILLLTNNPQPCPQLGLGIGQLQALHGRHHVQARANVLPPTNHWWTVNLYKNSMYYTFYFSIL</sequence>
<name>A0A317VTM7_9EURO</name>
<feature type="non-terminal residue" evidence="1">
    <location>
        <position position="1"/>
    </location>
</feature>
<dbReference type="InterPro" id="IPR022198">
    <property type="entry name" value="DUF3723"/>
</dbReference>
<protein>
    <submittedName>
        <fullName evidence="1">Uncharacterized protein</fullName>
    </submittedName>
</protein>
<dbReference type="AlphaFoldDB" id="A0A317VTM7"/>
<proteinExistence type="predicted"/>
<keyword evidence="2" id="KW-1185">Reference proteome</keyword>
<evidence type="ECO:0000313" key="1">
    <source>
        <dbReference type="EMBL" id="PWY75290.1"/>
    </source>
</evidence>
<reference evidence="1 2" key="1">
    <citation type="submission" date="2016-12" db="EMBL/GenBank/DDBJ databases">
        <title>The genomes of Aspergillus section Nigri reveals drivers in fungal speciation.</title>
        <authorList>
            <consortium name="DOE Joint Genome Institute"/>
            <person name="Vesth T.C."/>
            <person name="Nybo J."/>
            <person name="Theobald S."/>
            <person name="Brandl J."/>
            <person name="Frisvad J.C."/>
            <person name="Nielsen K.F."/>
            <person name="Lyhne E.K."/>
            <person name="Kogle M.E."/>
            <person name="Kuo A."/>
            <person name="Riley R."/>
            <person name="Clum A."/>
            <person name="Nolan M."/>
            <person name="Lipzen A."/>
            <person name="Salamov A."/>
            <person name="Henrissat B."/>
            <person name="Wiebenga A."/>
            <person name="De Vries R.P."/>
            <person name="Grigoriev I.V."/>
            <person name="Mortensen U.H."/>
            <person name="Andersen M.R."/>
            <person name="Baker S.E."/>
        </authorList>
    </citation>
    <scope>NUCLEOTIDE SEQUENCE [LARGE SCALE GENOMIC DNA]</scope>
    <source>
        <strain evidence="1 2">CBS 115572</strain>
    </source>
</reference>
<dbReference type="OrthoDB" id="4227485at2759"/>
<dbReference type="STRING" id="1450535.A0A317VTM7"/>
<evidence type="ECO:0000313" key="2">
    <source>
        <dbReference type="Proteomes" id="UP000246702"/>
    </source>
</evidence>
<accession>A0A317VTM7</accession>
<dbReference type="GeneID" id="37110656"/>
<dbReference type="Proteomes" id="UP000246702">
    <property type="component" value="Unassembled WGS sequence"/>
</dbReference>
<dbReference type="EMBL" id="MSFK01000029">
    <property type="protein sequence ID" value="PWY75290.1"/>
    <property type="molecule type" value="Genomic_DNA"/>
</dbReference>
<dbReference type="RefSeq" id="XP_025463917.1">
    <property type="nucleotide sequence ID" value="XM_025608513.1"/>
</dbReference>
<organism evidence="1 2">
    <name type="scientific">Aspergillus sclerotioniger CBS 115572</name>
    <dbReference type="NCBI Taxonomy" id="1450535"/>
    <lineage>
        <taxon>Eukaryota</taxon>
        <taxon>Fungi</taxon>
        <taxon>Dikarya</taxon>
        <taxon>Ascomycota</taxon>
        <taxon>Pezizomycotina</taxon>
        <taxon>Eurotiomycetes</taxon>
        <taxon>Eurotiomycetidae</taxon>
        <taxon>Eurotiales</taxon>
        <taxon>Aspergillaceae</taxon>
        <taxon>Aspergillus</taxon>
        <taxon>Aspergillus subgen. Circumdati</taxon>
    </lineage>
</organism>